<dbReference type="PANTHER" id="PTHR47016:SF1">
    <property type="entry name" value="ATP-DEPENDENT CLP PROTEASE ATP-BINDING SUBUNIT CLPT1, CHLOROPLASTIC"/>
    <property type="match status" value="1"/>
</dbReference>
<proteinExistence type="predicted"/>
<organism evidence="1 2">
    <name type="scientific">Ilex paraguariensis</name>
    <name type="common">yerba mate</name>
    <dbReference type="NCBI Taxonomy" id="185542"/>
    <lineage>
        <taxon>Eukaryota</taxon>
        <taxon>Viridiplantae</taxon>
        <taxon>Streptophyta</taxon>
        <taxon>Embryophyta</taxon>
        <taxon>Tracheophyta</taxon>
        <taxon>Spermatophyta</taxon>
        <taxon>Magnoliopsida</taxon>
        <taxon>eudicotyledons</taxon>
        <taxon>Gunneridae</taxon>
        <taxon>Pentapetalae</taxon>
        <taxon>asterids</taxon>
        <taxon>campanulids</taxon>
        <taxon>Aquifoliales</taxon>
        <taxon>Aquifoliaceae</taxon>
        <taxon>Ilex</taxon>
    </lineage>
</organism>
<keyword evidence="2" id="KW-1185">Reference proteome</keyword>
<dbReference type="AlphaFoldDB" id="A0ABC8QR41"/>
<dbReference type="InterPro" id="IPR044217">
    <property type="entry name" value="CLPT1/2"/>
</dbReference>
<evidence type="ECO:0000313" key="2">
    <source>
        <dbReference type="Proteomes" id="UP001642360"/>
    </source>
</evidence>
<gene>
    <name evidence="1" type="ORF">ILEXP_LOCUS2114</name>
</gene>
<name>A0ABC8QR41_9AQUA</name>
<dbReference type="PANTHER" id="PTHR47016">
    <property type="entry name" value="ATP-DEPENDENT CLP PROTEASE ATP-BINDING SUBUNIT CLPT1, CHLOROPLASTIC"/>
    <property type="match status" value="1"/>
</dbReference>
<evidence type="ECO:0000313" key="1">
    <source>
        <dbReference type="EMBL" id="CAK9135183.1"/>
    </source>
</evidence>
<protein>
    <submittedName>
        <fullName evidence="1">Uncharacterized protein</fullName>
    </submittedName>
</protein>
<sequence length="108" mass="12278">MRSHYLFRFQLHNFARIQVFVRYLFLSVSNRTVWSVVLSETCSRFGHRIRGSIGNGGSTVVKVSFSLPTTKPETAASGKAPKWSARAIKSFAMAELEARKLKVSKYRH</sequence>
<dbReference type="Proteomes" id="UP001642360">
    <property type="component" value="Unassembled WGS sequence"/>
</dbReference>
<reference evidence="1 2" key="1">
    <citation type="submission" date="2024-02" db="EMBL/GenBank/DDBJ databases">
        <authorList>
            <person name="Vignale AGUSTIN F."/>
            <person name="Sosa J E."/>
            <person name="Modenutti C."/>
        </authorList>
    </citation>
    <scope>NUCLEOTIDE SEQUENCE [LARGE SCALE GENOMIC DNA]</scope>
</reference>
<accession>A0ABC8QR41</accession>
<comment type="caution">
    <text evidence="1">The sequence shown here is derived from an EMBL/GenBank/DDBJ whole genome shotgun (WGS) entry which is preliminary data.</text>
</comment>
<dbReference type="EMBL" id="CAUOFW020000692">
    <property type="protein sequence ID" value="CAK9135183.1"/>
    <property type="molecule type" value="Genomic_DNA"/>
</dbReference>